<feature type="region of interest" description="Disordered" evidence="1">
    <location>
        <begin position="1"/>
        <end position="86"/>
    </location>
</feature>
<dbReference type="OrthoDB" id="238862at2"/>
<keyword evidence="4" id="KW-1185">Reference proteome</keyword>
<feature type="transmembrane region" description="Helical" evidence="2">
    <location>
        <begin position="110"/>
        <end position="130"/>
    </location>
</feature>
<keyword evidence="3" id="KW-0808">Transferase</keyword>
<reference evidence="3 4" key="1">
    <citation type="submission" date="2019-02" db="EMBL/GenBank/DDBJ databases">
        <title>Deep-cultivation of Planctomycetes and their phenomic and genomic characterization uncovers novel biology.</title>
        <authorList>
            <person name="Wiegand S."/>
            <person name="Jogler M."/>
            <person name="Boedeker C."/>
            <person name="Pinto D."/>
            <person name="Vollmers J."/>
            <person name="Rivas-Marin E."/>
            <person name="Kohn T."/>
            <person name="Peeters S.H."/>
            <person name="Heuer A."/>
            <person name="Rast P."/>
            <person name="Oberbeckmann S."/>
            <person name="Bunk B."/>
            <person name="Jeske O."/>
            <person name="Meyerdierks A."/>
            <person name="Storesund J.E."/>
            <person name="Kallscheuer N."/>
            <person name="Luecker S."/>
            <person name="Lage O.M."/>
            <person name="Pohl T."/>
            <person name="Merkel B.J."/>
            <person name="Hornburger P."/>
            <person name="Mueller R.-W."/>
            <person name="Bruemmer F."/>
            <person name="Labrenz M."/>
            <person name="Spormann A.M."/>
            <person name="Op den Camp H."/>
            <person name="Overmann J."/>
            <person name="Amann R."/>
            <person name="Jetten M.S.M."/>
            <person name="Mascher T."/>
            <person name="Medema M.H."/>
            <person name="Devos D.P."/>
            <person name="Kaster A.-K."/>
            <person name="Ovreas L."/>
            <person name="Rohde M."/>
            <person name="Galperin M.Y."/>
            <person name="Jogler C."/>
        </authorList>
    </citation>
    <scope>NUCLEOTIDE SEQUENCE [LARGE SCALE GENOMIC DNA]</scope>
    <source>
        <strain evidence="3 4">Q31a</strain>
    </source>
</reference>
<dbReference type="AlphaFoldDB" id="A0A518G2F8"/>
<protein>
    <submittedName>
        <fullName evidence="3">Prenyltransferase and squalene oxidase repeat protein</fullName>
    </submittedName>
</protein>
<dbReference type="Proteomes" id="UP000318017">
    <property type="component" value="Chromosome"/>
</dbReference>
<keyword evidence="2" id="KW-0812">Transmembrane</keyword>
<proteinExistence type="predicted"/>
<evidence type="ECO:0000313" key="3">
    <source>
        <dbReference type="EMBL" id="QDV22778.1"/>
    </source>
</evidence>
<dbReference type="SUPFAM" id="SSF48239">
    <property type="entry name" value="Terpenoid cyclases/Protein prenyltransferases"/>
    <property type="match status" value="1"/>
</dbReference>
<evidence type="ECO:0000256" key="1">
    <source>
        <dbReference type="SAM" id="MobiDB-lite"/>
    </source>
</evidence>
<organism evidence="3 4">
    <name type="scientific">Aureliella helgolandensis</name>
    <dbReference type="NCBI Taxonomy" id="2527968"/>
    <lineage>
        <taxon>Bacteria</taxon>
        <taxon>Pseudomonadati</taxon>
        <taxon>Planctomycetota</taxon>
        <taxon>Planctomycetia</taxon>
        <taxon>Pirellulales</taxon>
        <taxon>Pirellulaceae</taxon>
        <taxon>Aureliella</taxon>
    </lineage>
</organism>
<evidence type="ECO:0000313" key="4">
    <source>
        <dbReference type="Proteomes" id="UP000318017"/>
    </source>
</evidence>
<gene>
    <name evidence="3" type="ORF">Q31a_10690</name>
</gene>
<evidence type="ECO:0000256" key="2">
    <source>
        <dbReference type="SAM" id="Phobius"/>
    </source>
</evidence>
<keyword evidence="2" id="KW-1133">Transmembrane helix</keyword>
<name>A0A518G2F8_9BACT</name>
<dbReference type="InterPro" id="IPR008930">
    <property type="entry name" value="Terpenoid_cyclase/PrenylTrfase"/>
</dbReference>
<feature type="region of interest" description="Disordered" evidence="1">
    <location>
        <begin position="160"/>
        <end position="184"/>
    </location>
</feature>
<feature type="compositionally biased region" description="Polar residues" evidence="1">
    <location>
        <begin position="1"/>
        <end position="11"/>
    </location>
</feature>
<dbReference type="GO" id="GO:0016740">
    <property type="term" value="F:transferase activity"/>
    <property type="evidence" value="ECO:0007669"/>
    <property type="project" value="UniProtKB-KW"/>
</dbReference>
<dbReference type="KEGG" id="ahel:Q31a_10690"/>
<feature type="compositionally biased region" description="Low complexity" evidence="1">
    <location>
        <begin position="52"/>
        <end position="68"/>
    </location>
</feature>
<dbReference type="EMBL" id="CP036298">
    <property type="protein sequence ID" value="QDV22778.1"/>
    <property type="molecule type" value="Genomic_DNA"/>
</dbReference>
<keyword evidence="2" id="KW-0472">Membrane</keyword>
<dbReference type="Gene3D" id="1.50.10.20">
    <property type="match status" value="2"/>
</dbReference>
<dbReference type="RefSeq" id="WP_145074842.1">
    <property type="nucleotide sequence ID" value="NZ_CP036298.1"/>
</dbReference>
<accession>A0A518G2F8</accession>
<sequence length="582" mass="63511">MPSDPRSTLANQPPAAPPPIDPNGRAGRAAPQPGTTERPNTGAPPSNPLATPEPSAAQIAPAAEGAPPLTASAPAHSLDHPEPQPQPALGRWGIYWQRVQQYWDSRKTPALLISLILHVSILLLLAFLTFSGQVGMQDGFDFTIQNEANNQEQLTSELKLAAGDSPPPPTSNPEQDWEPPLPAETASTSISELLTLATSEQTTPQPDAAVTELQQLVSGSATSLTASFSGSGVEGRQLLKRQELALARGGTLESEQAVERALEWLAAHQMPSGGWSLVHTGGECNERCGNPGSHERFDPAATGLSLLAFLGAGYTHLEGKHKETVRRGVYFLYQILEETPNGGSFLYQSERGMYNHGIAAFAMCEAYQLTQDRDLLKPAQQAVDFIVHAQSYQGGWGYLPKKPGDLTISGWQMMALKSAQAAGLEIPDATILAIDIFLDTQQAEESSFFGYARPGKSPTCTAIGNMIRLFRGMSHTDPRILQSAAFLNSMGHSGTDAYYNYYVSLYLFHVGDPFWERWNPRVRDYLVRSQANYGHEAGSWYFDNPYGKEGGRLYTTAMCAMTLEVYYRFSPLYQQSDQPFEL</sequence>
<dbReference type="CDD" id="cd00688">
    <property type="entry name" value="ISOPREN_C2_like"/>
    <property type="match status" value="1"/>
</dbReference>